<organism evidence="7 8">
    <name type="scientific">bacterium (Candidatus Gribaldobacteria) CG_4_10_14_0_8_um_filter_33_9</name>
    <dbReference type="NCBI Taxonomy" id="2014266"/>
    <lineage>
        <taxon>Bacteria</taxon>
        <taxon>Candidatus Gribaldobacteria</taxon>
    </lineage>
</organism>
<evidence type="ECO:0000256" key="1">
    <source>
        <dbReference type="ARBA" id="ARBA00022679"/>
    </source>
</evidence>
<sequence>MKDSKKNTKVIILLGPPGAGKGTQAELLTEKFGFFLWETSDIIGRIIEQAGKGEFIEIQGKKYFFEEQAEKRKQGLIWDGCFIFYLSKKKIEELAKKEKGIALSGSPRNLEEGKYLIPLLKKLYGTKNIVVIALKLTPKATVWRNSRRRECELATHSILYTKETEKLTKCPLDGSWLMRREDDNLKIIKKRLMEYKKKTFPLFLFFKKQGLKVIKINGEQSVADVFQDILKKLKKNNLHNC</sequence>
<keyword evidence="1 5" id="KW-0808">Transferase</keyword>
<comment type="subcellular location">
    <subcellularLocation>
        <location evidence="6">Cytoplasm</location>
    </subcellularLocation>
</comment>
<evidence type="ECO:0000256" key="5">
    <source>
        <dbReference type="RuleBase" id="RU003330"/>
    </source>
</evidence>
<dbReference type="SUPFAM" id="SSF52540">
    <property type="entry name" value="P-loop containing nucleoside triphosphate hydrolases"/>
    <property type="match status" value="1"/>
</dbReference>
<comment type="caution">
    <text evidence="7">The sequence shown here is derived from an EMBL/GenBank/DDBJ whole genome shotgun (WGS) entry which is preliminary data.</text>
</comment>
<evidence type="ECO:0000256" key="2">
    <source>
        <dbReference type="ARBA" id="ARBA00022727"/>
    </source>
</evidence>
<keyword evidence="2" id="KW-0545">Nucleotide biosynthesis</keyword>
<keyword evidence="3 6" id="KW-0547">Nucleotide-binding</keyword>
<evidence type="ECO:0000313" key="8">
    <source>
        <dbReference type="Proteomes" id="UP000229371"/>
    </source>
</evidence>
<dbReference type="Gene3D" id="3.40.50.300">
    <property type="entry name" value="P-loop containing nucleotide triphosphate hydrolases"/>
    <property type="match status" value="1"/>
</dbReference>
<proteinExistence type="inferred from homology"/>
<dbReference type="GO" id="GO:0004017">
    <property type="term" value="F:AMP kinase activity"/>
    <property type="evidence" value="ECO:0007669"/>
    <property type="project" value="UniProtKB-EC"/>
</dbReference>
<name>A0A2M7RN22_9BACT</name>
<comment type="similarity">
    <text evidence="5">Belongs to the adenylate kinase family.</text>
</comment>
<evidence type="ECO:0000256" key="3">
    <source>
        <dbReference type="ARBA" id="ARBA00022741"/>
    </source>
</evidence>
<evidence type="ECO:0000313" key="7">
    <source>
        <dbReference type="EMBL" id="PIZ00883.1"/>
    </source>
</evidence>
<dbReference type="GO" id="GO:0005524">
    <property type="term" value="F:ATP binding"/>
    <property type="evidence" value="ECO:0007669"/>
    <property type="project" value="UniProtKB-KW"/>
</dbReference>
<keyword evidence="4 5" id="KW-0418">Kinase</keyword>
<dbReference type="CDD" id="cd01428">
    <property type="entry name" value="ADK"/>
    <property type="match status" value="1"/>
</dbReference>
<dbReference type="InterPro" id="IPR000850">
    <property type="entry name" value="Adenylat/UMP-CMP_kin"/>
</dbReference>
<comment type="catalytic activity">
    <reaction evidence="6">
        <text>AMP + ATP = 2 ADP</text>
        <dbReference type="Rhea" id="RHEA:12973"/>
        <dbReference type="ChEBI" id="CHEBI:30616"/>
        <dbReference type="ChEBI" id="CHEBI:456215"/>
        <dbReference type="ChEBI" id="CHEBI:456216"/>
        <dbReference type="EC" id="2.7.4.3"/>
    </reaction>
</comment>
<dbReference type="AlphaFoldDB" id="A0A2M7RN22"/>
<dbReference type="PRINTS" id="PR00094">
    <property type="entry name" value="ADENYLTKNASE"/>
</dbReference>
<accession>A0A2M7RN22</accession>
<dbReference type="PANTHER" id="PTHR23359">
    <property type="entry name" value="NUCLEOTIDE KINASE"/>
    <property type="match status" value="1"/>
</dbReference>
<comment type="subunit">
    <text evidence="6">Monomer.</text>
</comment>
<dbReference type="EC" id="2.7.4.3" evidence="6"/>
<dbReference type="GO" id="GO:0005737">
    <property type="term" value="C:cytoplasm"/>
    <property type="evidence" value="ECO:0007669"/>
    <property type="project" value="UniProtKB-SubCell"/>
</dbReference>
<reference evidence="8" key="1">
    <citation type="submission" date="2017-09" db="EMBL/GenBank/DDBJ databases">
        <title>Depth-based differentiation of microbial function through sediment-hosted aquifers and enrichment of novel symbionts in the deep terrestrial subsurface.</title>
        <authorList>
            <person name="Probst A.J."/>
            <person name="Ladd B."/>
            <person name="Jarett J.K."/>
            <person name="Geller-Mcgrath D.E."/>
            <person name="Sieber C.M.K."/>
            <person name="Emerson J.B."/>
            <person name="Anantharaman K."/>
            <person name="Thomas B.C."/>
            <person name="Malmstrom R."/>
            <person name="Stieglmeier M."/>
            <person name="Klingl A."/>
            <person name="Woyke T."/>
            <person name="Ryan C.M."/>
            <person name="Banfield J.F."/>
        </authorList>
    </citation>
    <scope>NUCLEOTIDE SEQUENCE [LARGE SCALE GENOMIC DNA]</scope>
</reference>
<dbReference type="EMBL" id="PFMI01000033">
    <property type="protein sequence ID" value="PIZ00883.1"/>
    <property type="molecule type" value="Genomic_DNA"/>
</dbReference>
<protein>
    <recommendedName>
        <fullName evidence="6">Adenylate kinase</fullName>
        <ecNumber evidence="6">2.7.4.3</ecNumber>
    </recommendedName>
</protein>
<keyword evidence="6" id="KW-0067">ATP-binding</keyword>
<evidence type="ECO:0000256" key="6">
    <source>
        <dbReference type="RuleBase" id="RU003331"/>
    </source>
</evidence>
<dbReference type="InterPro" id="IPR027417">
    <property type="entry name" value="P-loop_NTPase"/>
</dbReference>
<gene>
    <name evidence="7" type="ORF">COY61_01340</name>
</gene>
<dbReference type="Proteomes" id="UP000229371">
    <property type="component" value="Unassembled WGS sequence"/>
</dbReference>
<dbReference type="Pfam" id="PF00406">
    <property type="entry name" value="ADK"/>
    <property type="match status" value="1"/>
</dbReference>
<evidence type="ECO:0000256" key="4">
    <source>
        <dbReference type="ARBA" id="ARBA00022777"/>
    </source>
</evidence>